<dbReference type="InterPro" id="IPR028927">
    <property type="entry name" value="Man-6-P_rcpt"/>
</dbReference>
<dbReference type="GO" id="GO:0006622">
    <property type="term" value="P:protein targeting to lysosome"/>
    <property type="evidence" value="ECO:0007669"/>
    <property type="project" value="InterPro"/>
</dbReference>
<evidence type="ECO:0000313" key="13">
    <source>
        <dbReference type="Proteomes" id="UP000663828"/>
    </source>
</evidence>
<keyword evidence="7 8" id="KW-0539">Nucleus</keyword>
<sequence>MHVILLLIICLTSVNADCSSESDKSKFVREKMKTWGIYNQIYSVTSRTATYRFGICSLPNNSISNAAILQEENNESHILGQLDQSDLTGTDKWMLLTYENGTRYVNTCGNKTRSAAIIFICGQKLGDITVVEENCNYVFEFQLPGLCSTVPQATKKLSGSVIFFIILLCLASAYLIGGFFYMRVKHGARGIDQIPNLDFWQRIGNFIGEKCDHCRCCKTNVPRTGYLFQESGPDLHVMDVQAIRYQRGSLLILDQLRLPDETVYVPINTIDDAWKAIHTMAIRGASAIAVCGVLSVAVELYHSRTKFDSIPSILQFVTDQLNYLITARPTAFNMTEAAKMIIDYLIPLSNKQQNLTLYINELLDFMEQLLQRDLDHNRSIGQLGAEMIHQQITTKKKLTILTHANTGSLATVGFGTALGIIRQLNTNNLLQLVYFTETRPCNQGSRLTAYELVHDRIPHTMICDSMAGLLMRTQPVHAVLVGAERITANGDIANIIGTYQLAILAKQHDIPFYVAAATTSIDLTTRTGSQIIIEQRPSSEMTSLKGMNIAAEGVQVWNPAFDITPAQLISSIITEHGVFKPDELEEKLLTLQRTVKSPIS</sequence>
<dbReference type="UniPathway" id="UPA00904">
    <property type="reaction ID" value="UER00874"/>
</dbReference>
<keyword evidence="9" id="KW-0812">Transmembrane</keyword>
<evidence type="ECO:0000256" key="2">
    <source>
        <dbReference type="ARBA" id="ARBA00022605"/>
    </source>
</evidence>
<evidence type="ECO:0000256" key="4">
    <source>
        <dbReference type="ARBA" id="ARBA00023157"/>
    </source>
</evidence>
<dbReference type="InterPro" id="IPR044865">
    <property type="entry name" value="MRH_dom"/>
</dbReference>
<dbReference type="PANTHER" id="PTHR43475:SF1">
    <property type="entry name" value="METHYLTHIORIBOSE-1-PHOSPHATE ISOMERASE"/>
    <property type="match status" value="1"/>
</dbReference>
<comment type="catalytic activity">
    <reaction evidence="8">
        <text>5-(methylsulfanyl)-alpha-D-ribose 1-phosphate = 5-(methylsulfanyl)-D-ribulose 1-phosphate</text>
        <dbReference type="Rhea" id="RHEA:19989"/>
        <dbReference type="ChEBI" id="CHEBI:58533"/>
        <dbReference type="ChEBI" id="CHEBI:58548"/>
        <dbReference type="EC" id="5.3.1.23"/>
    </reaction>
</comment>
<protein>
    <recommendedName>
        <fullName evidence="8">Methylthioribose-1-phosphate isomerase</fullName>
        <shortName evidence="8">M1Pi</shortName>
        <shortName evidence="8">MTR-1-P isomerase</shortName>
        <ecNumber evidence="8">5.3.1.23</ecNumber>
    </recommendedName>
    <alternativeName>
        <fullName evidence="8">S-methyl-5-thioribose-1-phosphate isomerase</fullName>
    </alternativeName>
    <alternativeName>
        <fullName evidence="8">Translation initiation factor eIF-2B subunit alpha/beta/delta-like protein</fullName>
    </alternativeName>
</protein>
<dbReference type="Gene3D" id="3.40.50.10470">
    <property type="entry name" value="Translation initiation factor eif-2b, domain 2"/>
    <property type="match status" value="1"/>
</dbReference>
<dbReference type="InterPro" id="IPR027363">
    <property type="entry name" value="M1Pi_N"/>
</dbReference>
<evidence type="ECO:0000256" key="9">
    <source>
        <dbReference type="SAM" id="Phobius"/>
    </source>
</evidence>
<dbReference type="FunFam" id="1.20.120.420:FF:000003">
    <property type="entry name" value="Methylthioribose-1-phosphate isomerase"/>
    <property type="match status" value="1"/>
</dbReference>
<evidence type="ECO:0000256" key="5">
    <source>
        <dbReference type="ARBA" id="ARBA00023167"/>
    </source>
</evidence>
<dbReference type="NCBIfam" id="TIGR00524">
    <property type="entry name" value="eIF-2B_rel"/>
    <property type="match status" value="1"/>
</dbReference>
<dbReference type="NCBIfam" id="TIGR00512">
    <property type="entry name" value="salvage_mtnA"/>
    <property type="match status" value="1"/>
</dbReference>
<reference evidence="12" key="1">
    <citation type="submission" date="2021-02" db="EMBL/GenBank/DDBJ databases">
        <authorList>
            <person name="Nowell W R."/>
        </authorList>
    </citation>
    <scope>NUCLEOTIDE SEQUENCE</scope>
</reference>
<dbReference type="InterPro" id="IPR011559">
    <property type="entry name" value="Initiation_fac_2B_a/b/d"/>
</dbReference>
<keyword evidence="5 8" id="KW-0486">Methionine biosynthesis</keyword>
<evidence type="ECO:0000256" key="1">
    <source>
        <dbReference type="ARBA" id="ARBA00022490"/>
    </source>
</evidence>
<dbReference type="GO" id="GO:0046523">
    <property type="term" value="F:S-methyl-5-thioribose-1-phosphate isomerase activity"/>
    <property type="evidence" value="ECO:0007669"/>
    <property type="project" value="UniProtKB-UniRule"/>
</dbReference>
<dbReference type="InterPro" id="IPR042529">
    <property type="entry name" value="IF_2B-like_C"/>
</dbReference>
<dbReference type="EMBL" id="CAJNOR010000027">
    <property type="protein sequence ID" value="CAF0761560.1"/>
    <property type="molecule type" value="Genomic_DNA"/>
</dbReference>
<dbReference type="Pfam" id="PF02157">
    <property type="entry name" value="Man-6-P_recep"/>
    <property type="match status" value="1"/>
</dbReference>
<comment type="caution">
    <text evidence="12">The sequence shown here is derived from an EMBL/GenBank/DDBJ whole genome shotgun (WGS) entry which is preliminary data.</text>
</comment>
<dbReference type="Pfam" id="PF01008">
    <property type="entry name" value="IF-2B"/>
    <property type="match status" value="1"/>
</dbReference>
<dbReference type="SUPFAM" id="SSF50911">
    <property type="entry name" value="Mannose 6-phosphate receptor domain"/>
    <property type="match status" value="1"/>
</dbReference>
<dbReference type="NCBIfam" id="NF004326">
    <property type="entry name" value="PRK05720.1"/>
    <property type="match status" value="1"/>
</dbReference>
<dbReference type="InterPro" id="IPR009011">
    <property type="entry name" value="Man6P_isomerase_rcpt-bd_dom_sf"/>
</dbReference>
<feature type="domain" description="MRH" evidence="11">
    <location>
        <begin position="16"/>
        <end position="149"/>
    </location>
</feature>
<dbReference type="Gene3D" id="2.70.130.10">
    <property type="entry name" value="Mannose-6-phosphate receptor binding domain"/>
    <property type="match status" value="1"/>
</dbReference>
<dbReference type="PRINTS" id="PR00715">
    <property type="entry name" value="MAN6PRECEPTR"/>
</dbReference>
<dbReference type="GO" id="GO:0005768">
    <property type="term" value="C:endosome"/>
    <property type="evidence" value="ECO:0007669"/>
    <property type="project" value="InterPro"/>
</dbReference>
<dbReference type="GO" id="GO:0005794">
    <property type="term" value="C:Golgi apparatus"/>
    <property type="evidence" value="ECO:0007669"/>
    <property type="project" value="InterPro"/>
</dbReference>
<comment type="function">
    <text evidence="8">Catalyzes the interconversion of methylthioribose-1-phosphate (MTR-1-P) into methylthioribulose-1-phosphate (MTRu-1-P).</text>
</comment>
<feature type="signal peptide" evidence="10">
    <location>
        <begin position="1"/>
        <end position="16"/>
    </location>
</feature>
<organism evidence="12 13">
    <name type="scientific">Adineta ricciae</name>
    <name type="common">Rotifer</name>
    <dbReference type="NCBI Taxonomy" id="249248"/>
    <lineage>
        <taxon>Eukaryota</taxon>
        <taxon>Metazoa</taxon>
        <taxon>Spiralia</taxon>
        <taxon>Gnathifera</taxon>
        <taxon>Rotifera</taxon>
        <taxon>Eurotatoria</taxon>
        <taxon>Bdelloidea</taxon>
        <taxon>Adinetida</taxon>
        <taxon>Adinetidae</taxon>
        <taxon>Adineta</taxon>
    </lineage>
</organism>
<feature type="transmembrane region" description="Helical" evidence="9">
    <location>
        <begin position="161"/>
        <end position="181"/>
    </location>
</feature>
<dbReference type="InterPro" id="IPR037171">
    <property type="entry name" value="NagB/RpiA_transferase-like"/>
</dbReference>
<dbReference type="PANTHER" id="PTHR43475">
    <property type="entry name" value="METHYLTHIORIBOSE-1-PHOSPHATE ISOMERASE"/>
    <property type="match status" value="1"/>
</dbReference>
<dbReference type="HAMAP" id="MF_01678">
    <property type="entry name" value="Salvage_MtnA"/>
    <property type="match status" value="1"/>
</dbReference>
<proteinExistence type="inferred from homology"/>
<accession>A0A813Q3T6</accession>
<evidence type="ECO:0000256" key="7">
    <source>
        <dbReference type="ARBA" id="ARBA00023242"/>
    </source>
</evidence>
<dbReference type="SUPFAM" id="SSF100950">
    <property type="entry name" value="NagB/RpiA/CoA transferase-like"/>
    <property type="match status" value="1"/>
</dbReference>
<comment type="caution">
    <text evidence="8">Lacks conserved residue(s) required for the propagation of feature annotation.</text>
</comment>
<evidence type="ECO:0000256" key="10">
    <source>
        <dbReference type="SAM" id="SignalP"/>
    </source>
</evidence>
<keyword evidence="6 8" id="KW-0413">Isomerase</keyword>
<gene>
    <name evidence="12" type="ORF">XAT740_LOCUS965</name>
</gene>
<keyword evidence="1 8" id="KW-0963">Cytoplasm</keyword>
<dbReference type="EC" id="5.3.1.23" evidence="8"/>
<keyword evidence="9" id="KW-1133">Transmembrane helix</keyword>
<dbReference type="GO" id="GO:0019509">
    <property type="term" value="P:L-methionine salvage from methylthioadenosine"/>
    <property type="evidence" value="ECO:0007669"/>
    <property type="project" value="UniProtKB-UniRule"/>
</dbReference>
<dbReference type="InterPro" id="IPR000649">
    <property type="entry name" value="IF-2B-related"/>
</dbReference>
<dbReference type="InterPro" id="IPR000296">
    <property type="entry name" value="Man-6-P_rcpt_cation_dep"/>
</dbReference>
<name>A0A813Q3T6_ADIRI</name>
<dbReference type="GO" id="GO:0019904">
    <property type="term" value="F:protein domain specific binding"/>
    <property type="evidence" value="ECO:0007669"/>
    <property type="project" value="InterPro"/>
</dbReference>
<keyword evidence="2 8" id="KW-0028">Amino-acid biosynthesis</keyword>
<evidence type="ECO:0000259" key="11">
    <source>
        <dbReference type="PROSITE" id="PS51914"/>
    </source>
</evidence>
<comment type="pathway">
    <text evidence="8">Amino-acid biosynthesis; L-methionine biosynthesis via salvage pathway; L-methionine from S-methyl-5-thio-alpha-D-ribose 1-phosphate: step 1/6.</text>
</comment>
<dbReference type="GO" id="GO:0005634">
    <property type="term" value="C:nucleus"/>
    <property type="evidence" value="ECO:0007669"/>
    <property type="project" value="UniProtKB-SubCell"/>
</dbReference>
<evidence type="ECO:0000256" key="6">
    <source>
        <dbReference type="ARBA" id="ARBA00023235"/>
    </source>
</evidence>
<dbReference type="InterPro" id="IPR005251">
    <property type="entry name" value="IF-M1Pi"/>
</dbReference>
<keyword evidence="13" id="KW-1185">Reference proteome</keyword>
<dbReference type="Proteomes" id="UP000663828">
    <property type="component" value="Unassembled WGS sequence"/>
</dbReference>
<dbReference type="FunFam" id="3.40.50.10470:FF:000003">
    <property type="entry name" value="Methylthioribose-1-phosphate isomerase"/>
    <property type="match status" value="1"/>
</dbReference>
<dbReference type="PROSITE" id="PS51914">
    <property type="entry name" value="MRH"/>
    <property type="match status" value="1"/>
</dbReference>
<evidence type="ECO:0000256" key="8">
    <source>
        <dbReference type="HAMAP-Rule" id="MF_03119"/>
    </source>
</evidence>
<evidence type="ECO:0000313" key="12">
    <source>
        <dbReference type="EMBL" id="CAF0761560.1"/>
    </source>
</evidence>
<keyword evidence="9" id="KW-0472">Membrane</keyword>
<comment type="similarity">
    <text evidence="8">Belongs to the eIF-2B alpha/beta/delta subunits family. MtnA subfamily.</text>
</comment>
<feature type="chain" id="PRO_5032932084" description="Methylthioribose-1-phosphate isomerase" evidence="10">
    <location>
        <begin position="17"/>
        <end position="600"/>
    </location>
</feature>
<keyword evidence="4" id="KW-1015">Disulfide bond</keyword>
<comment type="subcellular location">
    <subcellularLocation>
        <location evidence="8">Cytoplasm</location>
    </subcellularLocation>
    <subcellularLocation>
        <location evidence="8">Nucleus</location>
    </subcellularLocation>
</comment>
<evidence type="ECO:0000256" key="3">
    <source>
        <dbReference type="ARBA" id="ARBA00022729"/>
    </source>
</evidence>
<keyword evidence="3 10" id="KW-0732">Signal</keyword>
<dbReference type="AlphaFoldDB" id="A0A813Q3T6"/>
<dbReference type="Gene3D" id="1.20.120.420">
    <property type="entry name" value="translation initiation factor eif-2b, domain 1"/>
    <property type="match status" value="1"/>
</dbReference>